<evidence type="ECO:0000256" key="1">
    <source>
        <dbReference type="SAM" id="MobiDB-lite"/>
    </source>
</evidence>
<name>A0A4Z2BQ54_9TELE</name>
<organism evidence="2 3">
    <name type="scientific">Takifugu bimaculatus</name>
    <dbReference type="NCBI Taxonomy" id="433685"/>
    <lineage>
        <taxon>Eukaryota</taxon>
        <taxon>Metazoa</taxon>
        <taxon>Chordata</taxon>
        <taxon>Craniata</taxon>
        <taxon>Vertebrata</taxon>
        <taxon>Euteleostomi</taxon>
        <taxon>Actinopterygii</taxon>
        <taxon>Neopterygii</taxon>
        <taxon>Teleostei</taxon>
        <taxon>Neoteleostei</taxon>
        <taxon>Acanthomorphata</taxon>
        <taxon>Eupercaria</taxon>
        <taxon>Tetraodontiformes</taxon>
        <taxon>Tetradontoidea</taxon>
        <taxon>Tetraodontidae</taxon>
        <taxon>Takifugu</taxon>
    </lineage>
</organism>
<feature type="non-terminal residue" evidence="2">
    <location>
        <position position="1"/>
    </location>
</feature>
<proteinExistence type="predicted"/>
<dbReference type="EMBL" id="SWLE01000012">
    <property type="protein sequence ID" value="TNM94411.1"/>
    <property type="molecule type" value="Genomic_DNA"/>
</dbReference>
<protein>
    <submittedName>
        <fullName evidence="2">Uncharacterized protein</fullName>
    </submittedName>
</protein>
<accession>A0A4Z2BQ54</accession>
<feature type="compositionally biased region" description="Basic and acidic residues" evidence="1">
    <location>
        <begin position="59"/>
        <end position="68"/>
    </location>
</feature>
<dbReference type="AlphaFoldDB" id="A0A4Z2BQ54"/>
<reference evidence="2 3" key="1">
    <citation type="submission" date="2019-04" db="EMBL/GenBank/DDBJ databases">
        <title>The sequence and de novo assembly of Takifugu bimaculatus genome using PacBio and Hi-C technologies.</title>
        <authorList>
            <person name="Xu P."/>
            <person name="Liu B."/>
            <person name="Zhou Z."/>
        </authorList>
    </citation>
    <scope>NUCLEOTIDE SEQUENCE [LARGE SCALE GENOMIC DNA]</scope>
    <source>
        <strain evidence="2">TB-2018</strain>
        <tissue evidence="2">Muscle</tissue>
    </source>
</reference>
<dbReference type="Proteomes" id="UP000516260">
    <property type="component" value="Chromosome 2"/>
</dbReference>
<sequence>GGGGGSLALLACFCRLSIDQERLADLKDQCGEQRERRERDGEEDRKPGKAKCGGIGDTGRNKEADDGGRGCSGKLLQTWREPGGLMPDFKWQMGPPLPPNATAIATIGESSGRPPVPICDSQNGCSNSQDQSAILLCFLYLLEPIVWCDADKRVGGNGTVSTGTTFSIVLQKENQIPDD</sequence>
<feature type="compositionally biased region" description="Basic and acidic residues" evidence="1">
    <location>
        <begin position="25"/>
        <end position="47"/>
    </location>
</feature>
<comment type="caution">
    <text evidence="2">The sequence shown here is derived from an EMBL/GenBank/DDBJ whole genome shotgun (WGS) entry which is preliminary data.</text>
</comment>
<gene>
    <name evidence="2" type="ORF">fugu_002587</name>
</gene>
<feature type="region of interest" description="Disordered" evidence="1">
    <location>
        <begin position="25"/>
        <end position="69"/>
    </location>
</feature>
<evidence type="ECO:0000313" key="3">
    <source>
        <dbReference type="Proteomes" id="UP000516260"/>
    </source>
</evidence>
<evidence type="ECO:0000313" key="2">
    <source>
        <dbReference type="EMBL" id="TNM94411.1"/>
    </source>
</evidence>
<keyword evidence="3" id="KW-1185">Reference proteome</keyword>